<dbReference type="RefSeq" id="WP_194371249.1">
    <property type="nucleotide sequence ID" value="NZ_CP054492.1"/>
</dbReference>
<gene>
    <name evidence="2" type="ORF">HUE88_03875</name>
</gene>
<feature type="signal peptide" evidence="1">
    <location>
        <begin position="1"/>
        <end position="28"/>
    </location>
</feature>
<protein>
    <recommendedName>
        <fullName evidence="4">DUF5723 domain-containing protein</fullName>
    </recommendedName>
</protein>
<dbReference type="Proteomes" id="UP000593994">
    <property type="component" value="Chromosome"/>
</dbReference>
<evidence type="ECO:0000256" key="1">
    <source>
        <dbReference type="SAM" id="SignalP"/>
    </source>
</evidence>
<evidence type="ECO:0008006" key="4">
    <source>
        <dbReference type="Google" id="ProtNLM"/>
    </source>
</evidence>
<keyword evidence="1" id="KW-0732">Signal</keyword>
<proteinExistence type="predicted"/>
<sequence length="380" mass="43680">MVVLNHFHKQYILLALLAISLKSLPAFAGNLPLFNPQNFTNKNYQFYSKAELFAANDPFSIKELFNDLQGDLHAKSGENLALAFARVDIGFSDDTWGYFGYAYRQEVAISASEDMVKLLYNAKNDIDFETSKVYNLSMEIDGFESHGLVVANSFELYKKNGWKFSAGFGLEFLYARQMQDGYILGDATAISEYDYDFSASSYYRYTENYLYDLDVEKSQAYGYTSHISLLLEDDTFSFLLLVNDLSGKLYWDDVPYSYVEMSSDNKSYDENGYVTYSPTISGIERAENYTQSLMRKWRFEGGVSFEKSAIYIGSEYVCNTYLPYITYKKIFTDAFKMDFSYETRFKSFGTNIIYKNYTIGLKCNDLFEPSAVGLSLSTYF</sequence>
<evidence type="ECO:0000313" key="2">
    <source>
        <dbReference type="EMBL" id="QOY52835.1"/>
    </source>
</evidence>
<accession>A0A7S7LWT2</accession>
<reference evidence="2 3" key="1">
    <citation type="submission" date="2020-05" db="EMBL/GenBank/DDBJ databases">
        <title>Sulfurimonas marisnigri, sp. nov., and Sulfurimonas baltica, sp. nov., manganese oxide reducing chemolithoautotrophs of the class Epsilonproteobacteria isolated from the pelagic redoxclines of the Black and Baltic Seas and emended description of the genus Sulfurimonas.</title>
        <authorList>
            <person name="Henkel J.V."/>
            <person name="Laudan C."/>
            <person name="Werner J."/>
            <person name="Neu T."/>
            <person name="Plewe S."/>
            <person name="Sproer C."/>
            <person name="Bunk B."/>
            <person name="Schulz-Vogt H.N."/>
        </authorList>
    </citation>
    <scope>NUCLEOTIDE SEQUENCE [LARGE SCALE GENOMIC DNA]</scope>
    <source>
        <strain evidence="2 3">GD2</strain>
    </source>
</reference>
<keyword evidence="3" id="KW-1185">Reference proteome</keyword>
<dbReference type="KEGG" id="sbal:HUE88_03875"/>
<name>A0A7S7LWT2_9BACT</name>
<dbReference type="EMBL" id="CP054492">
    <property type="protein sequence ID" value="QOY52835.1"/>
    <property type="molecule type" value="Genomic_DNA"/>
</dbReference>
<organism evidence="2 3">
    <name type="scientific">Candidatus Sulfurimonas baltica</name>
    <dbReference type="NCBI Taxonomy" id="2740404"/>
    <lineage>
        <taxon>Bacteria</taxon>
        <taxon>Pseudomonadati</taxon>
        <taxon>Campylobacterota</taxon>
        <taxon>Epsilonproteobacteria</taxon>
        <taxon>Campylobacterales</taxon>
        <taxon>Sulfurimonadaceae</taxon>
        <taxon>Sulfurimonas</taxon>
    </lineage>
</organism>
<dbReference type="AlphaFoldDB" id="A0A7S7LWT2"/>
<evidence type="ECO:0000313" key="3">
    <source>
        <dbReference type="Proteomes" id="UP000593994"/>
    </source>
</evidence>
<feature type="chain" id="PRO_5032689479" description="DUF5723 domain-containing protein" evidence="1">
    <location>
        <begin position="29"/>
        <end position="380"/>
    </location>
</feature>